<accession>A0A1E5IGN5</accession>
<gene>
    <name evidence="1" type="ORF">ATZ36_08860</name>
</gene>
<dbReference type="Proteomes" id="UP000095237">
    <property type="component" value="Unassembled WGS sequence"/>
</dbReference>
<evidence type="ECO:0000313" key="2">
    <source>
        <dbReference type="Proteomes" id="UP000095237"/>
    </source>
</evidence>
<protein>
    <submittedName>
        <fullName evidence="1">Uncharacterized protein</fullName>
    </submittedName>
</protein>
<keyword evidence="2" id="KW-1185">Reference proteome</keyword>
<dbReference type="AlphaFoldDB" id="A0A1E5IGN5"/>
<dbReference type="EMBL" id="LNVX01000661">
    <property type="protein sequence ID" value="OEG69555.1"/>
    <property type="molecule type" value="Genomic_DNA"/>
</dbReference>
<evidence type="ECO:0000313" key="1">
    <source>
        <dbReference type="EMBL" id="OEG69555.1"/>
    </source>
</evidence>
<sequence>MRKDFSLRFLNLSFKLFNVILPPLLNKAAPKDTKKCALLGKNIFSGFNFNDLIKQLRSSDKKKSGPPRKHTFPLIACPLAKPPIVWLTTACKMLAAISSFAAPSFKSGIISAFAKTPHLAAIG</sequence>
<comment type="caution">
    <text evidence="1">The sequence shown here is derived from an EMBL/GenBank/DDBJ whole genome shotgun (WGS) entry which is preliminary data.</text>
</comment>
<organism evidence="1 2">
    <name type="scientific">Endomicrobium trichonymphae</name>
    <dbReference type="NCBI Taxonomy" id="1408204"/>
    <lineage>
        <taxon>Bacteria</taxon>
        <taxon>Pseudomonadati</taxon>
        <taxon>Elusimicrobiota</taxon>
        <taxon>Endomicrobiia</taxon>
        <taxon>Endomicrobiales</taxon>
        <taxon>Endomicrobiaceae</taxon>
        <taxon>Candidatus Endomicrobiellum</taxon>
    </lineage>
</organism>
<proteinExistence type="predicted"/>
<reference evidence="1 2" key="1">
    <citation type="submission" date="2015-11" db="EMBL/GenBank/DDBJ databases">
        <title>Evidence for parallel genomic evolution in an endosymbiosis of termite gut flagellates.</title>
        <authorList>
            <person name="Zheng H."/>
        </authorList>
    </citation>
    <scope>NUCLEOTIDE SEQUENCE [LARGE SCALE GENOMIC DNA]</scope>
    <source>
        <strain evidence="1 2">CET450</strain>
    </source>
</reference>
<name>A0A1E5IGN5_ENDTX</name>